<dbReference type="PROSITE" id="PS50110">
    <property type="entry name" value="RESPONSE_REGULATORY"/>
    <property type="match status" value="1"/>
</dbReference>
<reference evidence="4 5" key="2">
    <citation type="submission" date="2018-03" db="EMBL/GenBank/DDBJ databases">
        <title>The ancient ancestry and fast evolution of plastids.</title>
        <authorList>
            <person name="Moore K.R."/>
            <person name="Magnabosco C."/>
            <person name="Momper L."/>
            <person name="Gold D.A."/>
            <person name="Bosak T."/>
            <person name="Fournier G.P."/>
        </authorList>
    </citation>
    <scope>NUCLEOTIDE SEQUENCE [LARGE SCALE GENOMIC DNA]</scope>
    <source>
        <strain evidence="4 5">ULC18</strain>
    </source>
</reference>
<dbReference type="CDD" id="cd17552">
    <property type="entry name" value="REC_RR468-like"/>
    <property type="match status" value="1"/>
</dbReference>
<evidence type="ECO:0000259" key="3">
    <source>
        <dbReference type="PROSITE" id="PS50110"/>
    </source>
</evidence>
<sequence>MGTKRILVIDDEADICEIAKVSLQITKQWQVLTASSGEEGVAIAAEKQPDAILLDVVMPEVNGLMTLKALKDNPATRLIPVVMLTATGNIATKQQYAELGAKAVLTKPFDPGVLGDQIITALEW</sequence>
<evidence type="ECO:0000313" key="4">
    <source>
        <dbReference type="EMBL" id="PSB27184.1"/>
    </source>
</evidence>
<dbReference type="InterPro" id="IPR050595">
    <property type="entry name" value="Bact_response_regulator"/>
</dbReference>
<evidence type="ECO:0000313" key="5">
    <source>
        <dbReference type="Proteomes" id="UP000239576"/>
    </source>
</evidence>
<evidence type="ECO:0000256" key="2">
    <source>
        <dbReference type="PROSITE-ProRule" id="PRU00169"/>
    </source>
</evidence>
<comment type="caution">
    <text evidence="4">The sequence shown here is derived from an EMBL/GenBank/DDBJ whole genome shotgun (WGS) entry which is preliminary data.</text>
</comment>
<feature type="domain" description="Response regulatory" evidence="3">
    <location>
        <begin position="5"/>
        <end position="122"/>
    </location>
</feature>
<evidence type="ECO:0000256" key="1">
    <source>
        <dbReference type="ARBA" id="ARBA00022553"/>
    </source>
</evidence>
<dbReference type="SMART" id="SM00448">
    <property type="entry name" value="REC"/>
    <property type="match status" value="1"/>
</dbReference>
<dbReference type="OrthoDB" id="468357at2"/>
<organism evidence="4 5">
    <name type="scientific">Stenomitos frigidus ULC18</name>
    <dbReference type="NCBI Taxonomy" id="2107698"/>
    <lineage>
        <taxon>Bacteria</taxon>
        <taxon>Bacillati</taxon>
        <taxon>Cyanobacteriota</taxon>
        <taxon>Cyanophyceae</taxon>
        <taxon>Leptolyngbyales</taxon>
        <taxon>Leptolyngbyaceae</taxon>
        <taxon>Stenomitos</taxon>
    </lineage>
</organism>
<dbReference type="PANTHER" id="PTHR44591:SF22">
    <property type="entry name" value="CHEY SUBFAMILY"/>
    <property type="match status" value="1"/>
</dbReference>
<gene>
    <name evidence="4" type="ORF">C7B82_17055</name>
</gene>
<dbReference type="GO" id="GO:0000160">
    <property type="term" value="P:phosphorelay signal transduction system"/>
    <property type="evidence" value="ECO:0007669"/>
    <property type="project" value="InterPro"/>
</dbReference>
<dbReference type="SUPFAM" id="SSF52172">
    <property type="entry name" value="CheY-like"/>
    <property type="match status" value="1"/>
</dbReference>
<dbReference type="RefSeq" id="WP_106257485.1">
    <property type="nucleotide sequence ID" value="NZ_CAWNSW010000129.1"/>
</dbReference>
<keyword evidence="1 2" id="KW-0597">Phosphoprotein</keyword>
<dbReference type="Proteomes" id="UP000239576">
    <property type="component" value="Unassembled WGS sequence"/>
</dbReference>
<dbReference type="EMBL" id="PVWK01000097">
    <property type="protein sequence ID" value="PSB27184.1"/>
    <property type="molecule type" value="Genomic_DNA"/>
</dbReference>
<reference evidence="5" key="1">
    <citation type="submission" date="2018-02" db="EMBL/GenBank/DDBJ databases">
        <authorList>
            <person name="Moore K."/>
            <person name="Momper L."/>
        </authorList>
    </citation>
    <scope>NUCLEOTIDE SEQUENCE [LARGE SCALE GENOMIC DNA]</scope>
    <source>
        <strain evidence="5">ULC18</strain>
    </source>
</reference>
<feature type="modified residue" description="4-aspartylphosphate" evidence="2">
    <location>
        <position position="55"/>
    </location>
</feature>
<dbReference type="PANTHER" id="PTHR44591">
    <property type="entry name" value="STRESS RESPONSE REGULATOR PROTEIN 1"/>
    <property type="match status" value="1"/>
</dbReference>
<dbReference type="InterPro" id="IPR001789">
    <property type="entry name" value="Sig_transdc_resp-reg_receiver"/>
</dbReference>
<dbReference type="AlphaFoldDB" id="A0A2T1E3I9"/>
<proteinExistence type="predicted"/>
<dbReference type="Gene3D" id="3.40.50.2300">
    <property type="match status" value="1"/>
</dbReference>
<dbReference type="InterPro" id="IPR011006">
    <property type="entry name" value="CheY-like_superfamily"/>
</dbReference>
<keyword evidence="5" id="KW-1185">Reference proteome</keyword>
<name>A0A2T1E3I9_9CYAN</name>
<protein>
    <submittedName>
        <fullName evidence="4">Two-component system response regulator</fullName>
    </submittedName>
</protein>
<accession>A0A2T1E3I9</accession>
<dbReference type="Pfam" id="PF00072">
    <property type="entry name" value="Response_reg"/>
    <property type="match status" value="1"/>
</dbReference>